<dbReference type="KEGG" id="aagg:ETAA8_43650"/>
<dbReference type="PANTHER" id="PTHR24421:SF10">
    <property type="entry name" value="NITRATE_NITRITE SENSOR PROTEIN NARQ"/>
    <property type="match status" value="1"/>
</dbReference>
<dbReference type="GO" id="GO:0046983">
    <property type="term" value="F:protein dimerization activity"/>
    <property type="evidence" value="ECO:0007669"/>
    <property type="project" value="InterPro"/>
</dbReference>
<name>A0A517YGA5_9BACT</name>
<evidence type="ECO:0000259" key="12">
    <source>
        <dbReference type="PROSITE" id="PS50112"/>
    </source>
</evidence>
<keyword evidence="15" id="KW-1185">Reference proteome</keyword>
<dbReference type="Gene3D" id="3.30.565.10">
    <property type="entry name" value="Histidine kinase-like ATPase, C-terminal domain"/>
    <property type="match status" value="1"/>
</dbReference>
<feature type="domain" description="PAS" evidence="12">
    <location>
        <begin position="144"/>
        <end position="185"/>
    </location>
</feature>
<dbReference type="FunFam" id="3.30.450.20:FF:000060">
    <property type="entry name" value="Sensor protein FixL"/>
    <property type="match status" value="1"/>
</dbReference>
<gene>
    <name evidence="14" type="primary">fixL_4</name>
    <name evidence="14" type="ORF">ETAA8_43650</name>
</gene>
<evidence type="ECO:0000256" key="2">
    <source>
        <dbReference type="ARBA" id="ARBA00012438"/>
    </source>
</evidence>
<keyword evidence="8" id="KW-0902">Two-component regulatory system</keyword>
<feature type="domain" description="Histidine kinase" evidence="11">
    <location>
        <begin position="544"/>
        <end position="631"/>
    </location>
</feature>
<evidence type="ECO:0000256" key="1">
    <source>
        <dbReference type="ARBA" id="ARBA00000085"/>
    </source>
</evidence>
<dbReference type="AlphaFoldDB" id="A0A517YGA5"/>
<dbReference type="RefSeq" id="WP_145092825.1">
    <property type="nucleotide sequence ID" value="NZ_CP036274.1"/>
</dbReference>
<dbReference type="Pfam" id="PF13426">
    <property type="entry name" value="PAS_9"/>
    <property type="match status" value="1"/>
</dbReference>
<dbReference type="Proteomes" id="UP000315017">
    <property type="component" value="Chromosome"/>
</dbReference>
<evidence type="ECO:0000256" key="6">
    <source>
        <dbReference type="ARBA" id="ARBA00022777"/>
    </source>
</evidence>
<dbReference type="PROSITE" id="PS50112">
    <property type="entry name" value="PAS"/>
    <property type="match status" value="3"/>
</dbReference>
<evidence type="ECO:0000313" key="14">
    <source>
        <dbReference type="EMBL" id="QDU29258.1"/>
    </source>
</evidence>
<sequence length="641" mass="72242">MEKQPPKQEPAEAECRYRCLRAAVADYQYHVRIEGGRVVEKIHGPNCEAITGYKPEEYIANPLLWFEIVLEDDRSVVERQTAQVLSDQQASAVEYRIRRKDGQLRWILKTVVPYRDAQGQVIAYDSLLRDITSGKQAAESLRESEERFRLLFEDDFTGDYLAAPDGTILLCNQAFVEIFGFNSREEAVGSSLANLYVAPLSWPRFIQLLLDNKALERYERTSRHSDGTIRHVIETVLGTFNAQGELLRIKGYVFDDTVSKLATTRMQRRNAELEEVVSHRTQALREKHEHLEAIWNSAFDAIITIDSQGRIETANRAAEKMFGYSNVEMIGQNVKILMPSPFREEHDGYLRHYLETGEARILNIPRELVARRKDGSTFPIDLSVTQVDHSGYFTGIIRDISERKELQAHVLESAAEEQRRIGRELHDGTGQELTALSLIAGSLLKLIAAVPAKETEGHVVRQLDEAGFVRICDIANKLNRKLSETNRDIHQLSHGIMPVQIDAEALRSALDELAASTNTPPTVSCRFECPLPVMAANNTTATHLYRIAQEAVNNALRHSQADEICISLRQNDDQIVLEVSDNGVGIDAVDSRVATVRKDRGMGLRTMQYRAGMIGGTLHIERRESGGTLVRCVSLFPRVIQ</sequence>
<dbReference type="InterPro" id="IPR000014">
    <property type="entry name" value="PAS"/>
</dbReference>
<feature type="domain" description="PAC" evidence="13">
    <location>
        <begin position="91"/>
        <end position="143"/>
    </location>
</feature>
<evidence type="ECO:0000256" key="10">
    <source>
        <dbReference type="ARBA" id="ARBA00070616"/>
    </source>
</evidence>
<dbReference type="InterPro" id="IPR035965">
    <property type="entry name" value="PAS-like_dom_sf"/>
</dbReference>
<dbReference type="NCBIfam" id="TIGR00229">
    <property type="entry name" value="sensory_box"/>
    <property type="match status" value="3"/>
</dbReference>
<dbReference type="SMART" id="SM00091">
    <property type="entry name" value="PAS"/>
    <property type="match status" value="2"/>
</dbReference>
<dbReference type="InterPro" id="IPR013767">
    <property type="entry name" value="PAS_fold"/>
</dbReference>
<dbReference type="EC" id="2.7.13.3" evidence="2"/>
<comment type="function">
    <text evidence="9">Putative oxygen sensor; modulates the activity of FixJ, a transcriptional activator of nitrogen fixation fixK gene. FixL probably acts as a kinase that phosphorylates FixJ.</text>
</comment>
<evidence type="ECO:0000256" key="9">
    <source>
        <dbReference type="ARBA" id="ARBA00059827"/>
    </source>
</evidence>
<dbReference type="Pfam" id="PF02518">
    <property type="entry name" value="HATPase_c"/>
    <property type="match status" value="1"/>
</dbReference>
<dbReference type="InterPro" id="IPR000700">
    <property type="entry name" value="PAS-assoc_C"/>
</dbReference>
<evidence type="ECO:0000256" key="8">
    <source>
        <dbReference type="ARBA" id="ARBA00023012"/>
    </source>
</evidence>
<dbReference type="GO" id="GO:0016020">
    <property type="term" value="C:membrane"/>
    <property type="evidence" value="ECO:0007669"/>
    <property type="project" value="InterPro"/>
</dbReference>
<dbReference type="InterPro" id="IPR013655">
    <property type="entry name" value="PAS_fold_3"/>
</dbReference>
<dbReference type="Gene3D" id="3.30.450.20">
    <property type="entry name" value="PAS domain"/>
    <property type="match status" value="3"/>
</dbReference>
<dbReference type="OrthoDB" id="290376at2"/>
<dbReference type="SUPFAM" id="SSF55785">
    <property type="entry name" value="PYP-like sensor domain (PAS domain)"/>
    <property type="match status" value="3"/>
</dbReference>
<evidence type="ECO:0000256" key="4">
    <source>
        <dbReference type="ARBA" id="ARBA00022679"/>
    </source>
</evidence>
<dbReference type="CDD" id="cd16917">
    <property type="entry name" value="HATPase_UhpB-NarQ-NarX-like"/>
    <property type="match status" value="1"/>
</dbReference>
<dbReference type="InterPro" id="IPR001610">
    <property type="entry name" value="PAC"/>
</dbReference>
<dbReference type="InterPro" id="IPR011712">
    <property type="entry name" value="Sig_transdc_His_kin_sub3_dim/P"/>
</dbReference>
<dbReference type="SUPFAM" id="SSF55874">
    <property type="entry name" value="ATPase domain of HSP90 chaperone/DNA topoisomerase II/histidine kinase"/>
    <property type="match status" value="1"/>
</dbReference>
<keyword evidence="6" id="KW-0418">Kinase</keyword>
<protein>
    <recommendedName>
        <fullName evidence="10">Sensor protein FixL</fullName>
        <ecNumber evidence="2">2.7.13.3</ecNumber>
    </recommendedName>
</protein>
<dbReference type="GO" id="GO:0006355">
    <property type="term" value="P:regulation of DNA-templated transcription"/>
    <property type="evidence" value="ECO:0007669"/>
    <property type="project" value="InterPro"/>
</dbReference>
<dbReference type="GO" id="GO:0005524">
    <property type="term" value="F:ATP binding"/>
    <property type="evidence" value="ECO:0007669"/>
    <property type="project" value="UniProtKB-KW"/>
</dbReference>
<keyword evidence="4 14" id="KW-0808">Transferase</keyword>
<evidence type="ECO:0000259" key="11">
    <source>
        <dbReference type="PROSITE" id="PS50109"/>
    </source>
</evidence>
<evidence type="ECO:0000313" key="15">
    <source>
        <dbReference type="Proteomes" id="UP000315017"/>
    </source>
</evidence>
<feature type="domain" description="PAS" evidence="12">
    <location>
        <begin position="45"/>
        <end position="88"/>
    </location>
</feature>
<evidence type="ECO:0000256" key="3">
    <source>
        <dbReference type="ARBA" id="ARBA00022553"/>
    </source>
</evidence>
<dbReference type="CDD" id="cd00130">
    <property type="entry name" value="PAS"/>
    <property type="match status" value="3"/>
</dbReference>
<dbReference type="PANTHER" id="PTHR24421">
    <property type="entry name" value="NITRATE/NITRITE SENSOR PROTEIN NARX-RELATED"/>
    <property type="match status" value="1"/>
</dbReference>
<dbReference type="InterPro" id="IPR050482">
    <property type="entry name" value="Sensor_HK_TwoCompSys"/>
</dbReference>
<feature type="domain" description="PAS" evidence="12">
    <location>
        <begin position="287"/>
        <end position="357"/>
    </location>
</feature>
<dbReference type="PROSITE" id="PS50109">
    <property type="entry name" value="HIS_KIN"/>
    <property type="match status" value="1"/>
</dbReference>
<comment type="catalytic activity">
    <reaction evidence="1">
        <text>ATP + protein L-histidine = ADP + protein N-phospho-L-histidine.</text>
        <dbReference type="EC" id="2.7.13.3"/>
    </reaction>
</comment>
<proteinExistence type="predicted"/>
<keyword evidence="5" id="KW-0547">Nucleotide-binding</keyword>
<evidence type="ECO:0000256" key="7">
    <source>
        <dbReference type="ARBA" id="ARBA00022840"/>
    </source>
</evidence>
<dbReference type="GO" id="GO:0000155">
    <property type="term" value="F:phosphorelay sensor kinase activity"/>
    <property type="evidence" value="ECO:0007669"/>
    <property type="project" value="InterPro"/>
</dbReference>
<dbReference type="Pfam" id="PF07730">
    <property type="entry name" value="HisKA_3"/>
    <property type="match status" value="1"/>
</dbReference>
<evidence type="ECO:0000256" key="5">
    <source>
        <dbReference type="ARBA" id="ARBA00022741"/>
    </source>
</evidence>
<reference evidence="14 15" key="1">
    <citation type="submission" date="2019-02" db="EMBL/GenBank/DDBJ databases">
        <title>Deep-cultivation of Planctomycetes and their phenomic and genomic characterization uncovers novel biology.</title>
        <authorList>
            <person name="Wiegand S."/>
            <person name="Jogler M."/>
            <person name="Boedeker C."/>
            <person name="Pinto D."/>
            <person name="Vollmers J."/>
            <person name="Rivas-Marin E."/>
            <person name="Kohn T."/>
            <person name="Peeters S.H."/>
            <person name="Heuer A."/>
            <person name="Rast P."/>
            <person name="Oberbeckmann S."/>
            <person name="Bunk B."/>
            <person name="Jeske O."/>
            <person name="Meyerdierks A."/>
            <person name="Storesund J.E."/>
            <person name="Kallscheuer N."/>
            <person name="Luecker S."/>
            <person name="Lage O.M."/>
            <person name="Pohl T."/>
            <person name="Merkel B.J."/>
            <person name="Hornburger P."/>
            <person name="Mueller R.-W."/>
            <person name="Bruemmer F."/>
            <person name="Labrenz M."/>
            <person name="Spormann A.M."/>
            <person name="Op den Camp H."/>
            <person name="Overmann J."/>
            <person name="Amann R."/>
            <person name="Jetten M.S.M."/>
            <person name="Mascher T."/>
            <person name="Medema M.H."/>
            <person name="Devos D.P."/>
            <person name="Kaster A.-K."/>
            <person name="Ovreas L."/>
            <person name="Rohde M."/>
            <person name="Galperin M.Y."/>
            <person name="Jogler C."/>
        </authorList>
    </citation>
    <scope>NUCLEOTIDE SEQUENCE [LARGE SCALE GENOMIC DNA]</scope>
    <source>
        <strain evidence="14 15">ETA_A8</strain>
    </source>
</reference>
<dbReference type="SMART" id="SM00086">
    <property type="entry name" value="PAC"/>
    <property type="match status" value="3"/>
</dbReference>
<dbReference type="Pfam" id="PF00989">
    <property type="entry name" value="PAS"/>
    <property type="match status" value="1"/>
</dbReference>
<dbReference type="InterPro" id="IPR003594">
    <property type="entry name" value="HATPase_dom"/>
</dbReference>
<keyword evidence="7" id="KW-0067">ATP-binding</keyword>
<dbReference type="InterPro" id="IPR036890">
    <property type="entry name" value="HATPase_C_sf"/>
</dbReference>
<dbReference type="PROSITE" id="PS50113">
    <property type="entry name" value="PAC"/>
    <property type="match status" value="1"/>
</dbReference>
<keyword evidence="3" id="KW-0597">Phosphoprotein</keyword>
<dbReference type="EMBL" id="CP036274">
    <property type="protein sequence ID" value="QDU29258.1"/>
    <property type="molecule type" value="Genomic_DNA"/>
</dbReference>
<dbReference type="Pfam" id="PF08447">
    <property type="entry name" value="PAS_3"/>
    <property type="match status" value="1"/>
</dbReference>
<dbReference type="SMART" id="SM00387">
    <property type="entry name" value="HATPase_c"/>
    <property type="match status" value="1"/>
</dbReference>
<accession>A0A517YGA5</accession>
<organism evidence="14 15">
    <name type="scientific">Anatilimnocola aggregata</name>
    <dbReference type="NCBI Taxonomy" id="2528021"/>
    <lineage>
        <taxon>Bacteria</taxon>
        <taxon>Pseudomonadati</taxon>
        <taxon>Planctomycetota</taxon>
        <taxon>Planctomycetia</taxon>
        <taxon>Pirellulales</taxon>
        <taxon>Pirellulaceae</taxon>
        <taxon>Anatilimnocola</taxon>
    </lineage>
</organism>
<evidence type="ECO:0000259" key="13">
    <source>
        <dbReference type="PROSITE" id="PS50113"/>
    </source>
</evidence>
<dbReference type="Gene3D" id="1.20.5.1930">
    <property type="match status" value="1"/>
</dbReference>
<dbReference type="InterPro" id="IPR005467">
    <property type="entry name" value="His_kinase_dom"/>
</dbReference>